<dbReference type="InParanoid" id="A8NJ84"/>
<dbReference type="GeneID" id="6010674"/>
<dbReference type="AlphaFoldDB" id="A8NJ84"/>
<evidence type="ECO:0000313" key="3">
    <source>
        <dbReference type="Proteomes" id="UP000001861"/>
    </source>
</evidence>
<reference evidence="2 3" key="1">
    <citation type="journal article" date="2010" name="Proc. Natl. Acad. Sci. U.S.A.">
        <title>Insights into evolution of multicellular fungi from the assembled chromosomes of the mushroom Coprinopsis cinerea (Coprinus cinereus).</title>
        <authorList>
            <person name="Stajich J.E."/>
            <person name="Wilke S.K."/>
            <person name="Ahren D."/>
            <person name="Au C.H."/>
            <person name="Birren B.W."/>
            <person name="Borodovsky M."/>
            <person name="Burns C."/>
            <person name="Canback B."/>
            <person name="Casselton L.A."/>
            <person name="Cheng C.K."/>
            <person name="Deng J."/>
            <person name="Dietrich F.S."/>
            <person name="Fargo D.C."/>
            <person name="Farman M.L."/>
            <person name="Gathman A.C."/>
            <person name="Goldberg J."/>
            <person name="Guigo R."/>
            <person name="Hoegger P.J."/>
            <person name="Hooker J.B."/>
            <person name="Huggins A."/>
            <person name="James T.Y."/>
            <person name="Kamada T."/>
            <person name="Kilaru S."/>
            <person name="Kodira C."/>
            <person name="Kues U."/>
            <person name="Kupfer D."/>
            <person name="Kwan H.S."/>
            <person name="Lomsadze A."/>
            <person name="Li W."/>
            <person name="Lilly W.W."/>
            <person name="Ma L.J."/>
            <person name="Mackey A.J."/>
            <person name="Manning G."/>
            <person name="Martin F."/>
            <person name="Muraguchi H."/>
            <person name="Natvig D.O."/>
            <person name="Palmerini H."/>
            <person name="Ramesh M.A."/>
            <person name="Rehmeyer C.J."/>
            <person name="Roe B.A."/>
            <person name="Shenoy N."/>
            <person name="Stanke M."/>
            <person name="Ter-Hovhannisyan V."/>
            <person name="Tunlid A."/>
            <person name="Velagapudi R."/>
            <person name="Vision T.J."/>
            <person name="Zeng Q."/>
            <person name="Zolan M.E."/>
            <person name="Pukkila P.J."/>
        </authorList>
    </citation>
    <scope>NUCLEOTIDE SEQUENCE [LARGE SCALE GENOMIC DNA]</scope>
    <source>
        <strain evidence="3">Okayama-7 / 130 / ATCC MYA-4618 / FGSC 9003</strain>
    </source>
</reference>
<feature type="compositionally biased region" description="Basic residues" evidence="1">
    <location>
        <begin position="440"/>
        <end position="451"/>
    </location>
</feature>
<feature type="compositionally biased region" description="Basic residues" evidence="1">
    <location>
        <begin position="194"/>
        <end position="206"/>
    </location>
</feature>
<keyword evidence="3" id="KW-1185">Reference proteome</keyword>
<dbReference type="Proteomes" id="UP000001861">
    <property type="component" value="Unassembled WGS sequence"/>
</dbReference>
<dbReference type="OrthoDB" id="3047765at2759"/>
<feature type="compositionally biased region" description="Low complexity" evidence="1">
    <location>
        <begin position="154"/>
        <end position="171"/>
    </location>
</feature>
<dbReference type="VEuPathDB" id="FungiDB:CC1G_09125"/>
<gene>
    <name evidence="2" type="ORF">CC1G_09125</name>
</gene>
<comment type="caution">
    <text evidence="2">The sequence shown here is derived from an EMBL/GenBank/DDBJ whole genome shotgun (WGS) entry which is preliminary data.</text>
</comment>
<feature type="compositionally biased region" description="Basic residues" evidence="1">
    <location>
        <begin position="144"/>
        <end position="153"/>
    </location>
</feature>
<feature type="compositionally biased region" description="Acidic residues" evidence="1">
    <location>
        <begin position="515"/>
        <end position="526"/>
    </location>
</feature>
<feature type="compositionally biased region" description="Low complexity" evidence="1">
    <location>
        <begin position="332"/>
        <end position="355"/>
    </location>
</feature>
<name>A8NJ84_COPC7</name>
<proteinExistence type="predicted"/>
<dbReference type="KEGG" id="cci:CC1G_09125"/>
<dbReference type="RefSeq" id="XP_001834168.2">
    <property type="nucleotide sequence ID" value="XM_001834116.2"/>
</dbReference>
<dbReference type="eggNOG" id="ENOG502SXX3">
    <property type="taxonomic scope" value="Eukaryota"/>
</dbReference>
<dbReference type="OMA" id="QQKKPMF"/>
<evidence type="ECO:0000256" key="1">
    <source>
        <dbReference type="SAM" id="MobiDB-lite"/>
    </source>
</evidence>
<feature type="compositionally biased region" description="Basic and acidic residues" evidence="1">
    <location>
        <begin position="389"/>
        <end position="405"/>
    </location>
</feature>
<organism evidence="2 3">
    <name type="scientific">Coprinopsis cinerea (strain Okayama-7 / 130 / ATCC MYA-4618 / FGSC 9003)</name>
    <name type="common">Inky cap fungus</name>
    <name type="synonym">Hormographiella aspergillata</name>
    <dbReference type="NCBI Taxonomy" id="240176"/>
    <lineage>
        <taxon>Eukaryota</taxon>
        <taxon>Fungi</taxon>
        <taxon>Dikarya</taxon>
        <taxon>Basidiomycota</taxon>
        <taxon>Agaricomycotina</taxon>
        <taxon>Agaricomycetes</taxon>
        <taxon>Agaricomycetidae</taxon>
        <taxon>Agaricales</taxon>
        <taxon>Agaricineae</taxon>
        <taxon>Psathyrellaceae</taxon>
        <taxon>Coprinopsis</taxon>
    </lineage>
</organism>
<feature type="region of interest" description="Disordered" evidence="1">
    <location>
        <begin position="1"/>
        <end position="526"/>
    </location>
</feature>
<feature type="compositionally biased region" description="Basic residues" evidence="1">
    <location>
        <begin position="235"/>
        <end position="247"/>
    </location>
</feature>
<evidence type="ECO:0000313" key="2">
    <source>
        <dbReference type="EMBL" id="EAU87664.2"/>
    </source>
</evidence>
<dbReference type="EMBL" id="AACS02000010">
    <property type="protein sequence ID" value="EAU87664.2"/>
    <property type="molecule type" value="Genomic_DNA"/>
</dbReference>
<protein>
    <submittedName>
        <fullName evidence="2">Uncharacterized protein</fullName>
    </submittedName>
</protein>
<sequence length="526" mass="57108">MHGQNDLEATPNPRAIPSSAVKNVEESRQQRLQRQQSRFRDRGGIFVPTSRNTLADILLGRRDASPKKPRRSRGRSVSVSPRKPYHPPSSPSVGKSKKKASLSTSNSLRKGIISTALRRSPRKQKAAVQFDSELSEEEEIIQKAKSKAKKAPKSKASTTASKKGKAKAPAESSEDEKVDNGKCALLTSSSKQKAASKSKQPTKSKPKPVVDPVENDIEQELEQPPSKTAASSRGKATKPTKKGKGRGKAILSEIEDEPDELPPVKKSTSKARPRMGDSEDEDDLQPLTSKAKAKKRKLSIVEEEEEEQGDLFIAQSRARAPSPSDSDDDKPLSSPAPKRPKVSSTTQASSSTVAQKPASAHTKPLSAAKREQPTPTSPVFPPKANAGKRKLDATSKVVDVPDSKAKKPKTGKTTNSRPTPLPLQEIHPSENDSDTEIIPLHKKPTKSKPPNKKAESKRSSKSKQKKENTPISDVADYIIPVKSESNKGTGKRKKAITGPRKSAVVRIQQPIPPIEDNDPDPIDFLS</sequence>
<dbReference type="STRING" id="240176.A8NJ84"/>
<accession>A8NJ84</accession>
<dbReference type="HOGENOM" id="CLU_470084_0_0_1"/>